<sequence length="49" mass="5672">MLSINKKKKSTIYRLDQTASLKKEAMPFLINLIDNIDISMTNIYITNPK</sequence>
<dbReference type="AlphaFoldDB" id="A0A401LQA0"/>
<reference evidence="1 2" key="1">
    <citation type="submission" date="2018-10" db="EMBL/GenBank/DDBJ databases">
        <title>Draft Genome Sequence of Bacteroides sp. KCTC 15687.</title>
        <authorList>
            <person name="Yu S.Y."/>
            <person name="Kim J.S."/>
            <person name="Oh B.S."/>
            <person name="Park S.H."/>
            <person name="Kang S.W."/>
            <person name="Park J.E."/>
            <person name="Choi S.H."/>
            <person name="Han K.I."/>
            <person name="Lee K.C."/>
            <person name="Eom M.K."/>
            <person name="Suh M.K."/>
            <person name="Lee D.H."/>
            <person name="Yoon H."/>
            <person name="Kim B."/>
            <person name="Yang S.J."/>
            <person name="Lee J.S."/>
            <person name="Lee J.H."/>
        </authorList>
    </citation>
    <scope>NUCLEOTIDE SEQUENCE [LARGE SCALE GENOMIC DNA]</scope>
    <source>
        <strain evidence="1 2">KCTC 15687</strain>
    </source>
</reference>
<accession>A0A401LQA0</accession>
<organism evidence="1 2">
    <name type="scientific">Bacteroides faecalis</name>
    <dbReference type="NCBI Taxonomy" id="2447885"/>
    <lineage>
        <taxon>Bacteria</taxon>
        <taxon>Pseudomonadati</taxon>
        <taxon>Bacteroidota</taxon>
        <taxon>Bacteroidia</taxon>
        <taxon>Bacteroidales</taxon>
        <taxon>Bacteroidaceae</taxon>
        <taxon>Bacteroides</taxon>
    </lineage>
</organism>
<dbReference type="EMBL" id="BHWB01000002">
    <property type="protein sequence ID" value="GCB33728.1"/>
    <property type="molecule type" value="Genomic_DNA"/>
</dbReference>
<name>A0A401LQA0_9BACE</name>
<dbReference type="Proteomes" id="UP000288079">
    <property type="component" value="Unassembled WGS sequence"/>
</dbReference>
<proteinExistence type="predicted"/>
<keyword evidence="2" id="KW-1185">Reference proteome</keyword>
<protein>
    <submittedName>
        <fullName evidence="1">Uncharacterized protein</fullName>
    </submittedName>
</protein>
<evidence type="ECO:0000313" key="2">
    <source>
        <dbReference type="Proteomes" id="UP000288079"/>
    </source>
</evidence>
<evidence type="ECO:0000313" key="1">
    <source>
        <dbReference type="EMBL" id="GCB33728.1"/>
    </source>
</evidence>
<gene>
    <name evidence="1" type="ORF">KGMB02408_06730</name>
</gene>
<comment type="caution">
    <text evidence="1">The sequence shown here is derived from an EMBL/GenBank/DDBJ whole genome shotgun (WGS) entry which is preliminary data.</text>
</comment>